<name>A0ABS4G855_9CLOT</name>
<sequence>MTINQKRLVIIGVVLFTVLISIVNMLLHI</sequence>
<reference evidence="2 3" key="1">
    <citation type="submission" date="2021-03" db="EMBL/GenBank/DDBJ databases">
        <title>Genomic Encyclopedia of Type Strains, Phase IV (KMG-IV): sequencing the most valuable type-strain genomes for metagenomic binning, comparative biology and taxonomic classification.</title>
        <authorList>
            <person name="Goeker M."/>
        </authorList>
    </citation>
    <scope>NUCLEOTIDE SEQUENCE [LARGE SCALE GENOMIC DNA]</scope>
    <source>
        <strain evidence="2 3">DSM 6139</strain>
    </source>
</reference>
<gene>
    <name evidence="2" type="ORF">J2Z34_002962</name>
</gene>
<comment type="caution">
    <text evidence="2">The sequence shown here is derived from an EMBL/GenBank/DDBJ whole genome shotgun (WGS) entry which is preliminary data.</text>
</comment>
<organism evidence="2 3">
    <name type="scientific">Youngiibacter multivorans</name>
    <dbReference type="NCBI Taxonomy" id="937251"/>
    <lineage>
        <taxon>Bacteria</taxon>
        <taxon>Bacillati</taxon>
        <taxon>Bacillota</taxon>
        <taxon>Clostridia</taxon>
        <taxon>Eubacteriales</taxon>
        <taxon>Clostridiaceae</taxon>
        <taxon>Youngiibacter</taxon>
    </lineage>
</organism>
<keyword evidence="3" id="KW-1185">Reference proteome</keyword>
<keyword evidence="1" id="KW-0812">Transmembrane</keyword>
<evidence type="ECO:0000313" key="3">
    <source>
        <dbReference type="Proteomes" id="UP001519271"/>
    </source>
</evidence>
<protein>
    <submittedName>
        <fullName evidence="2">Uncharacterized protein</fullName>
    </submittedName>
</protein>
<dbReference type="EMBL" id="JAGGKC010000030">
    <property type="protein sequence ID" value="MBP1920450.1"/>
    <property type="molecule type" value="Genomic_DNA"/>
</dbReference>
<keyword evidence="1" id="KW-1133">Transmembrane helix</keyword>
<dbReference type="Proteomes" id="UP001519271">
    <property type="component" value="Unassembled WGS sequence"/>
</dbReference>
<keyword evidence="1" id="KW-0472">Membrane</keyword>
<feature type="transmembrane region" description="Helical" evidence="1">
    <location>
        <begin position="7"/>
        <end position="27"/>
    </location>
</feature>
<proteinExistence type="predicted"/>
<accession>A0ABS4G855</accession>
<evidence type="ECO:0000256" key="1">
    <source>
        <dbReference type="SAM" id="Phobius"/>
    </source>
</evidence>
<evidence type="ECO:0000313" key="2">
    <source>
        <dbReference type="EMBL" id="MBP1920450.1"/>
    </source>
</evidence>